<dbReference type="Pfam" id="PF01797">
    <property type="entry name" value="Y1_Tnp"/>
    <property type="match status" value="1"/>
</dbReference>
<name>A0A2H0PX12_9BACT</name>
<proteinExistence type="predicted"/>
<evidence type="ECO:0000313" key="3">
    <source>
        <dbReference type="Proteomes" id="UP000236846"/>
    </source>
</evidence>
<dbReference type="Gene3D" id="3.30.70.1290">
    <property type="entry name" value="Transposase IS200-like"/>
    <property type="match status" value="1"/>
</dbReference>
<accession>A0A2H0PX12</accession>
<sequence length="235" mass="28005">MREPIVTQNVYHVLNRGVDKRVIFLEQEDYFRFVHNLFEFNDVEPAENAGYFFNSKNSKDVANPYIIKPKRKKRKLLVEILAFCLMPNHYHLMLRPKLDNSLPLFMKKLNTGYANYFNQKNKRAGALFEGRYKAIEINQESHFIHLPYYIHLNPLDLVAPEWRQGKLNNYQGAIEFLEQYRWSSFLDYIGKHNFPSVTQREFLSELFDGSAEYKKSTFKWLKDLDMSNLNESTLE</sequence>
<feature type="domain" description="Transposase IS200-like" evidence="1">
    <location>
        <begin position="6"/>
        <end position="153"/>
    </location>
</feature>
<evidence type="ECO:0000259" key="1">
    <source>
        <dbReference type="SMART" id="SM01321"/>
    </source>
</evidence>
<dbReference type="PANTHER" id="PTHR34322:SF2">
    <property type="entry name" value="TRANSPOSASE IS200-LIKE DOMAIN-CONTAINING PROTEIN"/>
    <property type="match status" value="1"/>
</dbReference>
<gene>
    <name evidence="2" type="ORF">COV41_01190</name>
</gene>
<dbReference type="AlphaFoldDB" id="A0A2H0PX12"/>
<dbReference type="PANTHER" id="PTHR34322">
    <property type="entry name" value="TRANSPOSASE, Y1_TNP DOMAIN-CONTAINING"/>
    <property type="match status" value="1"/>
</dbReference>
<dbReference type="Proteomes" id="UP000236846">
    <property type="component" value="Unassembled WGS sequence"/>
</dbReference>
<dbReference type="SMART" id="SM01321">
    <property type="entry name" value="Y1_Tnp"/>
    <property type="match status" value="1"/>
</dbReference>
<dbReference type="SUPFAM" id="SSF143422">
    <property type="entry name" value="Transposase IS200-like"/>
    <property type="match status" value="1"/>
</dbReference>
<dbReference type="GO" id="GO:0004803">
    <property type="term" value="F:transposase activity"/>
    <property type="evidence" value="ECO:0007669"/>
    <property type="project" value="InterPro"/>
</dbReference>
<comment type="caution">
    <text evidence="2">The sequence shown here is derived from an EMBL/GenBank/DDBJ whole genome shotgun (WGS) entry which is preliminary data.</text>
</comment>
<dbReference type="InterPro" id="IPR036515">
    <property type="entry name" value="Transposase_17_sf"/>
</dbReference>
<dbReference type="GO" id="GO:0003677">
    <property type="term" value="F:DNA binding"/>
    <property type="evidence" value="ECO:0007669"/>
    <property type="project" value="InterPro"/>
</dbReference>
<dbReference type="InterPro" id="IPR002686">
    <property type="entry name" value="Transposase_17"/>
</dbReference>
<dbReference type="EMBL" id="PCXE01000018">
    <property type="protein sequence ID" value="PIR26560.1"/>
    <property type="molecule type" value="Genomic_DNA"/>
</dbReference>
<dbReference type="GO" id="GO:0006313">
    <property type="term" value="P:DNA transposition"/>
    <property type="evidence" value="ECO:0007669"/>
    <property type="project" value="InterPro"/>
</dbReference>
<organism evidence="2 3">
    <name type="scientific">Candidatus Brennerbacteria bacterium CG11_big_fil_rev_8_21_14_0_20_43_10</name>
    <dbReference type="NCBI Taxonomy" id="1974523"/>
    <lineage>
        <taxon>Bacteria</taxon>
        <taxon>Candidatus Brenneribacteriota</taxon>
    </lineage>
</organism>
<protein>
    <recommendedName>
        <fullName evidence="1">Transposase IS200-like domain-containing protein</fullName>
    </recommendedName>
</protein>
<reference evidence="2 3" key="1">
    <citation type="submission" date="2017-09" db="EMBL/GenBank/DDBJ databases">
        <title>Depth-based differentiation of microbial function through sediment-hosted aquifers and enrichment of novel symbionts in the deep terrestrial subsurface.</title>
        <authorList>
            <person name="Probst A.J."/>
            <person name="Ladd B."/>
            <person name="Jarett J.K."/>
            <person name="Geller-Mcgrath D.E."/>
            <person name="Sieber C.M."/>
            <person name="Emerson J.B."/>
            <person name="Anantharaman K."/>
            <person name="Thomas B.C."/>
            <person name="Malmstrom R."/>
            <person name="Stieglmeier M."/>
            <person name="Klingl A."/>
            <person name="Woyke T."/>
            <person name="Ryan C.M."/>
            <person name="Banfield J.F."/>
        </authorList>
    </citation>
    <scope>NUCLEOTIDE SEQUENCE [LARGE SCALE GENOMIC DNA]</scope>
    <source>
        <strain evidence="2">CG11_big_fil_rev_8_21_14_0_20_43_10</strain>
    </source>
</reference>
<evidence type="ECO:0000313" key="2">
    <source>
        <dbReference type="EMBL" id="PIR26560.1"/>
    </source>
</evidence>